<feature type="transmembrane region" description="Helical" evidence="5">
    <location>
        <begin position="372"/>
        <end position="395"/>
    </location>
</feature>
<evidence type="ECO:0000256" key="5">
    <source>
        <dbReference type="SAM" id="Phobius"/>
    </source>
</evidence>
<feature type="transmembrane region" description="Helical" evidence="5">
    <location>
        <begin position="96"/>
        <end position="117"/>
    </location>
</feature>
<feature type="transmembrane region" description="Helical" evidence="5">
    <location>
        <begin position="294"/>
        <end position="321"/>
    </location>
</feature>
<feature type="transmembrane region" description="Helical" evidence="5">
    <location>
        <begin position="64"/>
        <end position="84"/>
    </location>
</feature>
<evidence type="ECO:0000313" key="8">
    <source>
        <dbReference type="WBParaSite" id="EVEC_0000622901-mRNA-1"/>
    </source>
</evidence>
<dbReference type="AlphaFoldDB" id="A0A0N4V7G4"/>
<gene>
    <name evidence="6" type="ORF">EVEC_LOCUS5840</name>
</gene>
<dbReference type="Proteomes" id="UP000274131">
    <property type="component" value="Unassembled WGS sequence"/>
</dbReference>
<evidence type="ECO:0000313" key="7">
    <source>
        <dbReference type="Proteomes" id="UP000274131"/>
    </source>
</evidence>
<dbReference type="STRING" id="51028.A0A0N4V7G4"/>
<dbReference type="GO" id="GO:0022857">
    <property type="term" value="F:transmembrane transporter activity"/>
    <property type="evidence" value="ECO:0007669"/>
    <property type="project" value="TreeGrafter"/>
</dbReference>
<dbReference type="OrthoDB" id="419734at2759"/>
<evidence type="ECO:0000256" key="3">
    <source>
        <dbReference type="ARBA" id="ARBA00022989"/>
    </source>
</evidence>
<dbReference type="GO" id="GO:0016020">
    <property type="term" value="C:membrane"/>
    <property type="evidence" value="ECO:0007669"/>
    <property type="project" value="UniProtKB-SubCell"/>
</dbReference>
<dbReference type="PANTHER" id="PTHR23507:SF1">
    <property type="entry name" value="FI18259P1-RELATED"/>
    <property type="match status" value="1"/>
</dbReference>
<keyword evidence="4 5" id="KW-0472">Membrane</keyword>
<dbReference type="InterPro" id="IPR036259">
    <property type="entry name" value="MFS_trans_sf"/>
</dbReference>
<proteinExistence type="predicted"/>
<protein>
    <submittedName>
        <fullName evidence="8">Proton-coupled folate transporter</fullName>
    </submittedName>
</protein>
<feature type="transmembrane region" description="Helical" evidence="5">
    <location>
        <begin position="253"/>
        <end position="274"/>
    </location>
</feature>
<dbReference type="PANTHER" id="PTHR23507">
    <property type="entry name" value="ZGC:174356"/>
    <property type="match status" value="1"/>
</dbReference>
<dbReference type="EMBL" id="UXUI01008289">
    <property type="protein sequence ID" value="VDD91089.1"/>
    <property type="molecule type" value="Genomic_DNA"/>
</dbReference>
<evidence type="ECO:0000256" key="2">
    <source>
        <dbReference type="ARBA" id="ARBA00022692"/>
    </source>
</evidence>
<organism evidence="8">
    <name type="scientific">Enterobius vermicularis</name>
    <name type="common">Human pinworm</name>
    <dbReference type="NCBI Taxonomy" id="51028"/>
    <lineage>
        <taxon>Eukaryota</taxon>
        <taxon>Metazoa</taxon>
        <taxon>Ecdysozoa</taxon>
        <taxon>Nematoda</taxon>
        <taxon>Chromadorea</taxon>
        <taxon>Rhabditida</taxon>
        <taxon>Spirurina</taxon>
        <taxon>Oxyuridomorpha</taxon>
        <taxon>Oxyuroidea</taxon>
        <taxon>Oxyuridae</taxon>
        <taxon>Enterobius</taxon>
    </lineage>
</organism>
<accession>A0A0N4V7G4</accession>
<evidence type="ECO:0000313" key="6">
    <source>
        <dbReference type="EMBL" id="VDD91089.1"/>
    </source>
</evidence>
<evidence type="ECO:0000256" key="1">
    <source>
        <dbReference type="ARBA" id="ARBA00004141"/>
    </source>
</evidence>
<feature type="transmembrane region" description="Helical" evidence="5">
    <location>
        <begin position="12"/>
        <end position="29"/>
    </location>
</feature>
<keyword evidence="2 5" id="KW-0812">Transmembrane</keyword>
<dbReference type="WBParaSite" id="EVEC_0000622901-mRNA-1">
    <property type="protein sequence ID" value="EVEC_0000622901-mRNA-1"/>
    <property type="gene ID" value="EVEC_0000622901"/>
</dbReference>
<sequence length="437" mass="48547">MNTVSMEPLLAFYMFASFIKYPVFQALLYEKSCISRYKVQDETYCQNISLVHDNVALQRDANHLYLLSSLCLMLPSIPLSLILGSLSDVWDAKIPVMVPLFGFIVGDLNYVLQCVFFKADPRWLLLSDLASGFTGGYSALFGYQKMAFLEGAIGTGATLGFLLAGIIREFLNFYGTFLLIMGLRILCIMYVIVFVKNLDLKSGGLASNRTYMKLILKLEISKLFIITECQISGVLDIQYSFFRFKLEWGDKEFGWYSGIVYGLSTAAVLIPYPWLKTLGVYDLSLCALGLAAKIISLIATAFVFSNWFAFAISPLSSFNRFISTALRTTVSQAVEFSEQGRIFSVISVADGLVSLSGSLVFNSIYPLTLPKYPYFCFVFIAGLLVIPLISSLYLLHKDQLAETNSCSDIGSSSNESSVSTYLIKLLCIARSEELEGS</sequence>
<dbReference type="SUPFAM" id="SSF103473">
    <property type="entry name" value="MFS general substrate transporter"/>
    <property type="match status" value="1"/>
</dbReference>
<feature type="transmembrane region" description="Helical" evidence="5">
    <location>
        <begin position="147"/>
        <end position="167"/>
    </location>
</feature>
<dbReference type="Gene3D" id="1.20.1250.20">
    <property type="entry name" value="MFS general substrate transporter like domains"/>
    <property type="match status" value="1"/>
</dbReference>
<keyword evidence="3 5" id="KW-1133">Transmembrane helix</keyword>
<feature type="transmembrane region" description="Helical" evidence="5">
    <location>
        <begin position="173"/>
        <end position="195"/>
    </location>
</feature>
<reference evidence="6 7" key="2">
    <citation type="submission" date="2018-10" db="EMBL/GenBank/DDBJ databases">
        <authorList>
            <consortium name="Pathogen Informatics"/>
        </authorList>
    </citation>
    <scope>NUCLEOTIDE SEQUENCE [LARGE SCALE GENOMIC DNA]</scope>
</reference>
<evidence type="ECO:0000256" key="4">
    <source>
        <dbReference type="ARBA" id="ARBA00023136"/>
    </source>
</evidence>
<name>A0A0N4V7G4_ENTVE</name>
<comment type="subcellular location">
    <subcellularLocation>
        <location evidence="1">Membrane</location>
        <topology evidence="1">Multi-pass membrane protein</topology>
    </subcellularLocation>
</comment>
<keyword evidence="7" id="KW-1185">Reference proteome</keyword>
<reference evidence="8" key="1">
    <citation type="submission" date="2017-02" db="UniProtKB">
        <authorList>
            <consortium name="WormBaseParasite"/>
        </authorList>
    </citation>
    <scope>IDENTIFICATION</scope>
</reference>